<evidence type="ECO:0000256" key="1">
    <source>
        <dbReference type="ARBA" id="ARBA00004389"/>
    </source>
</evidence>
<dbReference type="GeneID" id="24919031"/>
<evidence type="ECO:0000256" key="3">
    <source>
        <dbReference type="ARBA" id="ARBA00017467"/>
    </source>
</evidence>
<evidence type="ECO:0000256" key="5">
    <source>
        <dbReference type="ARBA" id="ARBA00022824"/>
    </source>
</evidence>
<reference evidence="8" key="1">
    <citation type="submission" date="2010-02" db="EMBL/GenBank/DDBJ databases">
        <title>Sequencing and annotation of the Blastocystis hominis genome.</title>
        <authorList>
            <person name="Wincker P."/>
        </authorList>
    </citation>
    <scope>NUCLEOTIDE SEQUENCE</scope>
    <source>
        <strain evidence="8">Singapore isolate B</strain>
    </source>
</reference>
<keyword evidence="9" id="KW-1185">Reference proteome</keyword>
<dbReference type="OrthoDB" id="17098at2759"/>
<dbReference type="GO" id="GO:0006488">
    <property type="term" value="P:dolichol-linked oligosaccharide biosynthetic process"/>
    <property type="evidence" value="ECO:0007669"/>
    <property type="project" value="InterPro"/>
</dbReference>
<dbReference type="InParanoid" id="D8M0T7"/>
<keyword evidence="6" id="KW-1133">Transmembrane helix</keyword>
<dbReference type="PANTHER" id="PTHR12154">
    <property type="entry name" value="GLYCOSYL TRANSFERASE-RELATED"/>
    <property type="match status" value="1"/>
</dbReference>
<keyword evidence="7" id="KW-0472">Membrane</keyword>
<accession>D8M0T7</accession>
<dbReference type="AlphaFoldDB" id="D8M0T7"/>
<keyword evidence="4" id="KW-0812">Transmembrane</keyword>
<name>D8M0T7_BLAHO</name>
<evidence type="ECO:0000256" key="4">
    <source>
        <dbReference type="ARBA" id="ARBA00022692"/>
    </source>
</evidence>
<evidence type="ECO:0000256" key="6">
    <source>
        <dbReference type="ARBA" id="ARBA00022989"/>
    </source>
</evidence>
<dbReference type="GO" id="GO:0004577">
    <property type="term" value="F:N-acetylglucosaminyldiphosphodolichol N-acetylglucosaminyltransferase activity"/>
    <property type="evidence" value="ECO:0007669"/>
    <property type="project" value="TreeGrafter"/>
</dbReference>
<dbReference type="EMBL" id="FN668644">
    <property type="protein sequence ID" value="CBK21676.2"/>
    <property type="molecule type" value="Genomic_DNA"/>
</dbReference>
<dbReference type="FunCoup" id="D8M0T7">
    <property type="interactions" value="163"/>
</dbReference>
<organism evidence="8">
    <name type="scientific">Blastocystis hominis</name>
    <dbReference type="NCBI Taxonomy" id="12968"/>
    <lineage>
        <taxon>Eukaryota</taxon>
        <taxon>Sar</taxon>
        <taxon>Stramenopiles</taxon>
        <taxon>Bigyra</taxon>
        <taxon>Opalozoa</taxon>
        <taxon>Opalinata</taxon>
        <taxon>Blastocystidae</taxon>
        <taxon>Blastocystis</taxon>
    </lineage>
</organism>
<gene>
    <name evidence="8" type="ORF">GSBLH_T00001804001</name>
</gene>
<dbReference type="Pfam" id="PF08660">
    <property type="entry name" value="Alg14"/>
    <property type="match status" value="1"/>
</dbReference>
<evidence type="ECO:0000313" key="9">
    <source>
        <dbReference type="Proteomes" id="UP000008312"/>
    </source>
</evidence>
<dbReference type="GO" id="GO:0043541">
    <property type="term" value="C:UDP-N-acetylglucosamine transferase complex"/>
    <property type="evidence" value="ECO:0007669"/>
    <property type="project" value="TreeGrafter"/>
</dbReference>
<dbReference type="PANTHER" id="PTHR12154:SF4">
    <property type="entry name" value="UDP-N-ACETYLGLUCOSAMINE TRANSFERASE SUBUNIT ALG14 HOMOLOG"/>
    <property type="match status" value="1"/>
</dbReference>
<evidence type="ECO:0000256" key="7">
    <source>
        <dbReference type="ARBA" id="ARBA00023136"/>
    </source>
</evidence>
<sequence>MVVLGSGTACFLNLFAGGHTSEMLALLHSLDPSLYTPMVIVSADTDKKSISRYMNENFAFDSTIKTIPRSREVGQSYFSSIRSTFRAFLRCLVLILFEQPNLLLINGPGTCIPVALVVVLYRILDIIHCRIVFVESFCRVERLSVSGYLLYYVADSFVVQWPQLQKKYPRSVYLGVLMYIV</sequence>
<comment type="similarity">
    <text evidence="2">Belongs to the ALG14 family.</text>
</comment>
<dbReference type="Gene3D" id="3.40.50.2000">
    <property type="entry name" value="Glycogen Phosphorylase B"/>
    <property type="match status" value="1"/>
</dbReference>
<keyword evidence="5" id="KW-0256">Endoplasmic reticulum</keyword>
<dbReference type="RefSeq" id="XP_012895724.1">
    <property type="nucleotide sequence ID" value="XM_013040270.1"/>
</dbReference>
<dbReference type="InterPro" id="IPR013969">
    <property type="entry name" value="Oligosacch_biosynth_Alg14"/>
</dbReference>
<comment type="subcellular location">
    <subcellularLocation>
        <location evidence="1">Endoplasmic reticulum membrane</location>
        <topology evidence="1">Single-pass membrane protein</topology>
    </subcellularLocation>
</comment>
<proteinExistence type="inferred from homology"/>
<evidence type="ECO:0000313" key="8">
    <source>
        <dbReference type="EMBL" id="CBK21676.2"/>
    </source>
</evidence>
<dbReference type="OMA" id="GTCCIIT"/>
<evidence type="ECO:0000256" key="2">
    <source>
        <dbReference type="ARBA" id="ARBA00009731"/>
    </source>
</evidence>
<protein>
    <recommendedName>
        <fullName evidence="3">UDP-N-acetylglucosamine transferase subunit ALG14</fullName>
    </recommendedName>
</protein>
<dbReference type="Proteomes" id="UP000008312">
    <property type="component" value="Unassembled WGS sequence"/>
</dbReference>